<gene>
    <name evidence="2" type="ORF">LSAT_V11C500265890</name>
</gene>
<organism evidence="2 3">
    <name type="scientific">Lactuca sativa</name>
    <name type="common">Garden lettuce</name>
    <dbReference type="NCBI Taxonomy" id="4236"/>
    <lineage>
        <taxon>Eukaryota</taxon>
        <taxon>Viridiplantae</taxon>
        <taxon>Streptophyta</taxon>
        <taxon>Embryophyta</taxon>
        <taxon>Tracheophyta</taxon>
        <taxon>Spermatophyta</taxon>
        <taxon>Magnoliopsida</taxon>
        <taxon>eudicotyledons</taxon>
        <taxon>Gunneridae</taxon>
        <taxon>Pentapetalae</taxon>
        <taxon>asterids</taxon>
        <taxon>campanulids</taxon>
        <taxon>Asterales</taxon>
        <taxon>Asteraceae</taxon>
        <taxon>Cichorioideae</taxon>
        <taxon>Cichorieae</taxon>
        <taxon>Lactucinae</taxon>
        <taxon>Lactuca</taxon>
    </lineage>
</organism>
<dbReference type="PANTHER" id="PTHR47150">
    <property type="entry name" value="OS12G0169200 PROTEIN"/>
    <property type="match status" value="1"/>
</dbReference>
<proteinExistence type="predicted"/>
<evidence type="ECO:0000256" key="1">
    <source>
        <dbReference type="SAM" id="MobiDB-lite"/>
    </source>
</evidence>
<keyword evidence="3" id="KW-1185">Reference proteome</keyword>
<evidence type="ECO:0000313" key="2">
    <source>
        <dbReference type="EMBL" id="KAJ0207667.1"/>
    </source>
</evidence>
<evidence type="ECO:0008006" key="4">
    <source>
        <dbReference type="Google" id="ProtNLM"/>
    </source>
</evidence>
<feature type="region of interest" description="Disordered" evidence="1">
    <location>
        <begin position="129"/>
        <end position="153"/>
    </location>
</feature>
<dbReference type="EMBL" id="NBSK02000005">
    <property type="protein sequence ID" value="KAJ0207667.1"/>
    <property type="molecule type" value="Genomic_DNA"/>
</dbReference>
<comment type="caution">
    <text evidence="2">The sequence shown here is derived from an EMBL/GenBank/DDBJ whole genome shotgun (WGS) entry which is preliminary data.</text>
</comment>
<reference evidence="2 3" key="1">
    <citation type="journal article" date="2017" name="Nat. Commun.">
        <title>Genome assembly with in vitro proximity ligation data and whole-genome triplication in lettuce.</title>
        <authorList>
            <person name="Reyes-Chin-Wo S."/>
            <person name="Wang Z."/>
            <person name="Yang X."/>
            <person name="Kozik A."/>
            <person name="Arikit S."/>
            <person name="Song C."/>
            <person name="Xia L."/>
            <person name="Froenicke L."/>
            <person name="Lavelle D.O."/>
            <person name="Truco M.J."/>
            <person name="Xia R."/>
            <person name="Zhu S."/>
            <person name="Xu C."/>
            <person name="Xu H."/>
            <person name="Xu X."/>
            <person name="Cox K."/>
            <person name="Korf I."/>
            <person name="Meyers B.C."/>
            <person name="Michelmore R.W."/>
        </authorList>
    </citation>
    <scope>NUCLEOTIDE SEQUENCE [LARGE SCALE GENOMIC DNA]</scope>
    <source>
        <strain evidence="3">cv. Salinas</strain>
        <tissue evidence="2">Seedlings</tissue>
    </source>
</reference>
<evidence type="ECO:0000313" key="3">
    <source>
        <dbReference type="Proteomes" id="UP000235145"/>
    </source>
</evidence>
<dbReference type="PANTHER" id="PTHR47150:SF6">
    <property type="entry name" value="OS01G0872900 PROTEIN"/>
    <property type="match status" value="1"/>
</dbReference>
<dbReference type="Proteomes" id="UP000235145">
    <property type="component" value="Unassembled WGS sequence"/>
</dbReference>
<name>A0A9R1VI38_LACSA</name>
<accession>A0A9R1VI38</accession>
<sequence length="364" mass="43029">MFEDERRGKNQKKTSTWAQVKELCDANQAENPEKLGNRNIAQMKGCYKQLNESDGKWVGVYREAYRKRRSGMSMKDAENEAHKLYETIGSKFNDMIVFNEWMMKKVVVAQKRLRSTEEGDYCVQSNTEGASIGGSTIKRPTGRDAAKRKEKGKSSNEIVAELRAVRLSRDSEVEVMKKRLDLDQQREQKPDERELIKMQSLHLNTLLQKEQFSPEEENMKCFLISSNVNEYDEWEAQIVQQNRQLDVIMSELLISILNMSVRDHPRARRRYCDRERKRGEARLMKDYFVDNPTYGEENFLGRFRMRKPLFLRIVEVVTANDRYFQQRPDATGRQEYLRRPNQDDLARLLHVGEERRVSRYGRQY</sequence>
<dbReference type="AlphaFoldDB" id="A0A9R1VI38"/>
<protein>
    <recommendedName>
        <fullName evidence="4">No apical meristem-associated C-terminal domain-containing protein</fullName>
    </recommendedName>
</protein>